<organism evidence="1">
    <name type="scientific">Mycoplasma feriruminatoris</name>
    <dbReference type="NCBI Taxonomy" id="1179777"/>
    <lineage>
        <taxon>Bacteria</taxon>
        <taxon>Bacillati</taxon>
        <taxon>Mycoplasmatota</taxon>
        <taxon>Mollicutes</taxon>
        <taxon>Mycoplasmataceae</taxon>
        <taxon>Mycoplasma</taxon>
    </lineage>
</organism>
<name>A0A654IKF7_9MOLU</name>
<sequence>MKIQNSKDYLKEQVEQIKKQVDPTVVKTNDIIENIKTSVIKVVDINKLMLDWKNEKSNSRKKAITNKIRDNDLEKLKQAYDKIVGELGEVQKFGKQLETIVNDFNKKFDDKFFELEK</sequence>
<dbReference type="AlphaFoldDB" id="A0A654IKF7"/>
<evidence type="ECO:0000313" key="1">
    <source>
        <dbReference type="EMBL" id="VZR98678.1"/>
    </source>
</evidence>
<reference evidence="1" key="1">
    <citation type="submission" date="2019-11" db="EMBL/GenBank/DDBJ databases">
        <authorList>
            <person name="Falquet L."/>
            <person name="Falquet L."/>
        </authorList>
    </citation>
    <scope>NUCLEOTIDE SEQUENCE</scope>
    <source>
        <strain evidence="1">G1650</strain>
    </source>
</reference>
<accession>A0A654IKF7</accession>
<protein>
    <submittedName>
        <fullName evidence="1">Uncharacterized protein</fullName>
    </submittedName>
</protein>
<gene>
    <name evidence="1" type="ORF">MF5293_00902</name>
</gene>
<dbReference type="EMBL" id="LR739234">
    <property type="protein sequence ID" value="VZR98678.1"/>
    <property type="molecule type" value="Genomic_DNA"/>
</dbReference>
<proteinExistence type="predicted"/>